<dbReference type="Pfam" id="PF06114">
    <property type="entry name" value="Peptidase_M78"/>
    <property type="match status" value="1"/>
</dbReference>
<accession>C5J979</accession>
<organism evidence="2 3">
    <name type="scientific">Streptococcus phage PH10</name>
    <dbReference type="NCBI Taxonomy" id="644007"/>
    <lineage>
        <taxon>Viruses</taxon>
        <taxon>Duplodnaviria</taxon>
        <taxon>Heunggongvirae</taxon>
        <taxon>Uroviricota</taxon>
        <taxon>Caudoviricetes</taxon>
        <taxon>Mcshanvirinae</taxon>
        <taxon>Phadecavirus</taxon>
        <taxon>Phadecavirus PH10</taxon>
    </lineage>
</organism>
<dbReference type="EMBL" id="FN391954">
    <property type="protein sequence ID" value="CAY56496.1"/>
    <property type="molecule type" value="Genomic_DNA"/>
</dbReference>
<dbReference type="OrthoDB" id="13524at10239"/>
<feature type="domain" description="IrrE N-terminal-like" evidence="1">
    <location>
        <begin position="7"/>
        <end position="88"/>
    </location>
</feature>
<sequence length="133" mass="15582">MTVRELCAQEGVSLCYFDGTDWHSPGFFNPTLKLLAIDINLSEQDQKQVALHELGHKDHSQSQYELNRDLCELQADRNMIHYLLEEELKTMDDVSEFNYVHFMEKYNLKTIADETMVKEEYLSLIGKNIFINC</sequence>
<dbReference type="Proteomes" id="UP000001483">
    <property type="component" value="Segment"/>
</dbReference>
<protein>
    <recommendedName>
        <fullName evidence="1">IrrE N-terminal-like domain-containing protein</fullName>
    </recommendedName>
</protein>
<name>C5J979_9CAUD</name>
<dbReference type="RefSeq" id="YP_002925136.1">
    <property type="nucleotide sequence ID" value="NC_012756.1"/>
</dbReference>
<evidence type="ECO:0000313" key="2">
    <source>
        <dbReference type="EMBL" id="CAY56496.1"/>
    </source>
</evidence>
<dbReference type="GeneID" id="7956330"/>
<evidence type="ECO:0000259" key="1">
    <source>
        <dbReference type="Pfam" id="PF06114"/>
    </source>
</evidence>
<reference evidence="2 3" key="1">
    <citation type="submission" date="2009-05" db="EMBL/GenBank/DDBJ databases">
        <title>Genome sequence of the temperate Streptococcus oralis bacteriophage PH10.</title>
        <authorList>
            <person name="van der Ploeg J.R."/>
        </authorList>
    </citation>
    <scope>NUCLEOTIDE SEQUENCE [LARGE SCALE GENOMIC DNA]</scope>
</reference>
<dbReference type="InterPro" id="IPR010359">
    <property type="entry name" value="IrrE_HExxH"/>
</dbReference>
<evidence type="ECO:0000313" key="3">
    <source>
        <dbReference type="Proteomes" id="UP000001483"/>
    </source>
</evidence>
<keyword evidence="3" id="KW-1185">Reference proteome</keyword>
<proteinExistence type="predicted"/>
<dbReference type="KEGG" id="vg:7956330"/>